<organism evidence="3 4">
    <name type="scientific">Agrilutibacter terrestris</name>
    <dbReference type="NCBI Taxonomy" id="2865112"/>
    <lineage>
        <taxon>Bacteria</taxon>
        <taxon>Pseudomonadati</taxon>
        <taxon>Pseudomonadota</taxon>
        <taxon>Gammaproteobacteria</taxon>
        <taxon>Lysobacterales</taxon>
        <taxon>Lysobacteraceae</taxon>
        <taxon>Agrilutibacter</taxon>
    </lineage>
</organism>
<dbReference type="InterPro" id="IPR026466">
    <property type="entry name" value="Fim_isopep_form_D2_dom"/>
</dbReference>
<feature type="domain" description="DUF11" evidence="2">
    <location>
        <begin position="977"/>
        <end position="1075"/>
    </location>
</feature>
<feature type="domain" description="DUF11" evidence="2">
    <location>
        <begin position="1607"/>
        <end position="1703"/>
    </location>
</feature>
<dbReference type="InterPro" id="IPR001434">
    <property type="entry name" value="OmcB-like_DUF11"/>
</dbReference>
<dbReference type="Gene3D" id="2.60.40.10">
    <property type="entry name" value="Immunoglobulins"/>
    <property type="match status" value="3"/>
</dbReference>
<dbReference type="Pfam" id="PF01345">
    <property type="entry name" value="DUF11"/>
    <property type="match status" value="6"/>
</dbReference>
<dbReference type="Gene3D" id="2.60.40.740">
    <property type="match status" value="4"/>
</dbReference>
<feature type="chain" id="PRO_5028868620" evidence="1">
    <location>
        <begin position="36"/>
        <end position="2501"/>
    </location>
</feature>
<feature type="domain" description="DUF11" evidence="2">
    <location>
        <begin position="1439"/>
        <end position="1558"/>
    </location>
</feature>
<feature type="domain" description="DUF11" evidence="2">
    <location>
        <begin position="802"/>
        <end position="936"/>
    </location>
</feature>
<proteinExistence type="predicted"/>
<keyword evidence="4" id="KW-1185">Reference proteome</keyword>
<evidence type="ECO:0000313" key="4">
    <source>
        <dbReference type="Proteomes" id="UP000516018"/>
    </source>
</evidence>
<dbReference type="InterPro" id="IPR047589">
    <property type="entry name" value="DUF11_rpt"/>
</dbReference>
<accession>A0A7H0FU81</accession>
<sequence>MGFERNTRSTAAGKRWVVRLCALLMLLGMSFGAYAQSVKCSDFGGVLDGSAPGAVNPSQLEIDTLVCIVRNYPRSAYPPDGFIANLQYKPGQEKLVIFDNVYWSGNIACNDVQGNKIWFVNSDVPKFREDCQNVLIPVESINKRGPDFAAVGVPFNYRLLIPVLIDPQTGAVVLNGESKDDLHGITLYDNIGIDPVTVNVNGPDDNDPSTPPIQYPVTIPGTGVDLSLVGTPSVRWCTDLSCTALGAEIGPNIVVNANGLVEFHFPPGFILPKGGRLAIDVTVVLDDNPAVNTLGKSFVNTAIWQFGRLIDGTFYNPLPGENGVSNPAVIAGPNLVVNKTGSAALGSAGLNLGEWGDFSIDAVNTGRFDAWNVTLLDRLPDGPNGGMCDMTPQITSVRLGSTTLAQGTQYTVAYTAAPTCELSIVLLDAAGPVAPGQHLVVDYRTKLDANSQNGVTLTNVAGATRWYNDDSGNPARVEIARVLTDGTVGVDDHEDAHSLAVLLSGYFYEKTVRNVTSGADPARTAVPGDVLHYTLRLQATDSSFTDASFRDQLPADFVPGSLAFTSLPAGIVNNSNPATGLIDLRNIDVAAGSEVRVEFNVTLLSTLAHGHLVINQAQLLSSSGSFLADSDDPTVNGQADPDPAVDDEDPTVVRISAPPVPPTKALLSPANGEATIGQELVYRIAVPGQPRNAPMHDVQVLDALNANLEYVSATVSVGGVINGAGVVNTSTAAQVSIAIDRIAAGQQAFVDVRVRVRNVMGAQQGVDVDNTAAITWAETGGGTREPGQVTNPVAFNIVEPTLTIAKTADRATAVANDVIRYTITLTAASGTDASGAFDVALTDTLSPGLVYAGNPVVTGTGNTLGAPVVTGDGSAGAPQALAWSLADGNASIDMPEGSSVQVSYDVRVLAGVLADQQLTNTAVARWTGLDAANANERTGADGAGQLNDYVTAPVSTTVTTPGARPAKQLVAPATGLATIGQEVTYSITVPSAPSSATLYDVAVTDVLDGNLEFVGATVTGVGGASSAASTATQMNVAIPQIPAGQQATIELRARVRNLATAQQGVVVSNTASYTYAKTAGGTAVAPLVSPAATFTIVEPTITVAKTGDRTGAKGGDIVRYTVTLTAAADANASDAFDLRLVDTLAPGLEYVGNPTVTGAGSTIAAPQVTGTGSAAAPYVLTWSTTAGNADVNVPKGASVQVSYDVRVQANVPALTTLINSVVVDWTGLDGASTYERHGNGCPAITAPNDYCAGPASHSLLTDPPRLDFSKTVVTPTPAHPGDVVQYRLQLRNLSNVSAAGLSLVDEIDALNDPAKFVPGTLALVGTLPAGASNNTNATGGAKGTGRIDIGNLTLGAAGSGADTVVIEYRVQLVPVIANGTVVLNQARAQFGTALIALSDDPGVNGPANPDVAGDEDPTRLPIDSAPQLVVQKTSAYLGADPSALMAGDTLRYTITVRNIGTDHAHGVVLRDLVPANTTYVAGSTALNGVAVADGANGSPLINGIAITSPAETTAGVVRADNPADAAANVATITFNVVVDADAADGTVIANQAFVTGTDVAGEVPSDDPRTPIINDPTRDVVGNVALLYADKAAVLRIDGGTPGVVEPLDTLRYTIRIYNNGKAPATQVMLRDDVPQHTTWVANSLTVNGQPVGQPDGGVSPLIAGIAIGTLNPGEVATVQFDLQVNAGTANGTLIVNQARVLGSGQPPLLTDGDGNPSTGPEPTVVVVGGTQMLTINKQVAVVGGGAALPGAELEYLVVVRNIATVPATLVRIVDDLNATASGQLTYVNGSATLNGGTAGISVVGQAITADYAGAHGDLAPGASATLRFRAMLASNLAAGTRVTNTGVVNWNAPAQTASASVAFDVGGRIGVGVLSGRAWHDANFNRTTDAGERVLAGWNVALYRNSQLERSTVTDANGNWQIANVAPNAASTGSIAPAAAGDALELRFTAPGATATTAKLGYAHSVFSNDLQRIHAIVVQSGSRLPNLNLPIEPNGVIYESMNRGAIAGSRLRLLDAAGVSALPAACFADPAQQGQVTQQGGFYRFDINFADPMCASSGSYVVEVAPPSTDYIAGASALIPPMSDATTAAFVVPTCPASLNDAVPGTTERCEAQVSELAPPVSVPARSAGTTYHLHLRLDDSSMPGSSQMFNNHIPLDLDLGEALSISKTTPMKNVVKGQLVPYTITLRNLSGLQLRDVRAVDYFPAGFKYVPGSARVDNVPTEPTQNGRQLTWSGVAFGTADEHVITLLLAVGAGVGEGEFTNRARVWNGLTDRPLSGEASATVRVVPDPTFDCTDVIGKVFDDANRNGTQDDGEGGIGGVRLVTARGLAATTDKHGRYHITCAVVPNEDRGSNFVLKLDDRTLPSGYRLSTRQTVIARATRGKALGIDFGASVFRVVSLDLTDEVFEHDREQLRRHWEPRLQTLIDELSTERSVLRLTYLADLESPELVEARLAAIKQKVIDAWPEAEAGYPLTVEQQTFWRRGAPVQRPAGNQEASK</sequence>
<protein>
    <submittedName>
        <fullName evidence="3">DUF11 domain-containing protein</fullName>
    </submittedName>
</protein>
<evidence type="ECO:0000259" key="2">
    <source>
        <dbReference type="Pfam" id="PF01345"/>
    </source>
</evidence>
<dbReference type="NCBIfam" id="TIGR04226">
    <property type="entry name" value="RrgB_K2N_iso_D2"/>
    <property type="match status" value="3"/>
</dbReference>
<feature type="domain" description="DUF11" evidence="2">
    <location>
        <begin position="2166"/>
        <end position="2276"/>
    </location>
</feature>
<dbReference type="RefSeq" id="WP_187711043.1">
    <property type="nucleotide sequence ID" value="NZ_CP060820.1"/>
</dbReference>
<dbReference type="NCBIfam" id="TIGR01451">
    <property type="entry name" value="B_ant_repeat"/>
    <property type="match status" value="9"/>
</dbReference>
<name>A0A7H0FU81_9GAMM</name>
<evidence type="ECO:0000313" key="3">
    <source>
        <dbReference type="EMBL" id="QNP39597.1"/>
    </source>
</evidence>
<feature type="signal peptide" evidence="1">
    <location>
        <begin position="1"/>
        <end position="35"/>
    </location>
</feature>
<feature type="domain" description="DUF11" evidence="2">
    <location>
        <begin position="671"/>
        <end position="776"/>
    </location>
</feature>
<dbReference type="Proteomes" id="UP000516018">
    <property type="component" value="Chromosome"/>
</dbReference>
<gene>
    <name evidence="3" type="ORF">H8B22_08640</name>
</gene>
<dbReference type="KEGG" id="lsx:H8B22_08640"/>
<reference evidence="3 4" key="1">
    <citation type="submission" date="2020-08" db="EMBL/GenBank/DDBJ databases">
        <title>Lysobacter sp. II4 sp. nov., isolated from soil.</title>
        <authorList>
            <person name="Woo C.Y."/>
            <person name="Kim J."/>
        </authorList>
    </citation>
    <scope>NUCLEOTIDE SEQUENCE [LARGE SCALE GENOMIC DNA]</scope>
    <source>
        <strain evidence="3 4">II4</strain>
    </source>
</reference>
<keyword evidence="1" id="KW-0732">Signal</keyword>
<evidence type="ECO:0000256" key="1">
    <source>
        <dbReference type="SAM" id="SignalP"/>
    </source>
</evidence>
<dbReference type="InterPro" id="IPR013783">
    <property type="entry name" value="Ig-like_fold"/>
</dbReference>
<dbReference type="InterPro" id="IPR051172">
    <property type="entry name" value="Chlamydia_OmcB"/>
</dbReference>
<dbReference type="EMBL" id="CP060820">
    <property type="protein sequence ID" value="QNP39597.1"/>
    <property type="molecule type" value="Genomic_DNA"/>
</dbReference>
<dbReference type="SUPFAM" id="SSF117074">
    <property type="entry name" value="Hypothetical protein PA1324"/>
    <property type="match status" value="1"/>
</dbReference>
<dbReference type="PANTHER" id="PTHR34819">
    <property type="entry name" value="LARGE CYSTEINE-RICH PERIPLASMIC PROTEIN OMCB"/>
    <property type="match status" value="1"/>
</dbReference>